<keyword evidence="1" id="KW-1133">Transmembrane helix</keyword>
<feature type="transmembrane region" description="Helical" evidence="1">
    <location>
        <begin position="199"/>
        <end position="218"/>
    </location>
</feature>
<organism evidence="3 4">
    <name type="scientific">Candidatus Wildermuthbacteria bacterium RIFCSPHIGHO2_02_FULL_45_25</name>
    <dbReference type="NCBI Taxonomy" id="1802450"/>
    <lineage>
        <taxon>Bacteria</taxon>
        <taxon>Candidatus Wildermuthiibacteriota</taxon>
    </lineage>
</organism>
<feature type="transmembrane region" description="Helical" evidence="1">
    <location>
        <begin position="117"/>
        <end position="135"/>
    </location>
</feature>
<dbReference type="Proteomes" id="UP000178092">
    <property type="component" value="Unassembled WGS sequence"/>
</dbReference>
<protein>
    <recommendedName>
        <fullName evidence="2">CAAX prenyl protease 2/Lysostaphin resistance protein A-like domain-containing protein</fullName>
    </recommendedName>
</protein>
<feature type="domain" description="CAAX prenyl protease 2/Lysostaphin resistance protein A-like" evidence="2">
    <location>
        <begin position="153"/>
        <end position="242"/>
    </location>
</feature>
<dbReference type="InterPro" id="IPR003675">
    <property type="entry name" value="Rce1/LyrA-like_dom"/>
</dbReference>
<evidence type="ECO:0000259" key="2">
    <source>
        <dbReference type="Pfam" id="PF02517"/>
    </source>
</evidence>
<keyword evidence="1" id="KW-0812">Transmembrane</keyword>
<accession>A0A1G2QX86</accession>
<dbReference type="AlphaFoldDB" id="A0A1G2QX86"/>
<comment type="caution">
    <text evidence="3">The sequence shown here is derived from an EMBL/GenBank/DDBJ whole genome shotgun (WGS) entry which is preliminary data.</text>
</comment>
<feature type="transmembrane region" description="Helical" evidence="1">
    <location>
        <begin position="156"/>
        <end position="179"/>
    </location>
</feature>
<feature type="transmembrane region" description="Helical" evidence="1">
    <location>
        <begin position="230"/>
        <end position="252"/>
    </location>
</feature>
<reference evidence="3 4" key="1">
    <citation type="journal article" date="2016" name="Nat. Commun.">
        <title>Thousands of microbial genomes shed light on interconnected biogeochemical processes in an aquifer system.</title>
        <authorList>
            <person name="Anantharaman K."/>
            <person name="Brown C.T."/>
            <person name="Hug L.A."/>
            <person name="Sharon I."/>
            <person name="Castelle C.J."/>
            <person name="Probst A.J."/>
            <person name="Thomas B.C."/>
            <person name="Singh A."/>
            <person name="Wilkins M.J."/>
            <person name="Karaoz U."/>
            <person name="Brodie E.L."/>
            <person name="Williams K.H."/>
            <person name="Hubbard S.S."/>
            <person name="Banfield J.F."/>
        </authorList>
    </citation>
    <scope>NUCLEOTIDE SEQUENCE [LARGE SCALE GENOMIC DNA]</scope>
</reference>
<keyword evidence="1" id="KW-0472">Membrane</keyword>
<evidence type="ECO:0000256" key="1">
    <source>
        <dbReference type="SAM" id="Phobius"/>
    </source>
</evidence>
<feature type="transmembrane region" description="Helical" evidence="1">
    <location>
        <begin position="7"/>
        <end position="31"/>
    </location>
</feature>
<gene>
    <name evidence="3" type="ORF">A3C04_02670</name>
</gene>
<dbReference type="GO" id="GO:0004175">
    <property type="term" value="F:endopeptidase activity"/>
    <property type="evidence" value="ECO:0007669"/>
    <property type="project" value="UniProtKB-ARBA"/>
</dbReference>
<dbReference type="Pfam" id="PF02517">
    <property type="entry name" value="Rce1-like"/>
    <property type="match status" value="1"/>
</dbReference>
<evidence type="ECO:0000313" key="4">
    <source>
        <dbReference type="Proteomes" id="UP000178092"/>
    </source>
</evidence>
<evidence type="ECO:0000313" key="3">
    <source>
        <dbReference type="EMBL" id="OHA65190.1"/>
    </source>
</evidence>
<dbReference type="EMBL" id="MHTV01000046">
    <property type="protein sequence ID" value="OHA65190.1"/>
    <property type="molecule type" value="Genomic_DNA"/>
</dbReference>
<dbReference type="GO" id="GO:0080120">
    <property type="term" value="P:CAAX-box protein maturation"/>
    <property type="evidence" value="ECO:0007669"/>
    <property type="project" value="UniProtKB-ARBA"/>
</dbReference>
<feature type="transmembrane region" description="Helical" evidence="1">
    <location>
        <begin position="51"/>
        <end position="68"/>
    </location>
</feature>
<feature type="transmembrane region" description="Helical" evidence="1">
    <location>
        <begin position="75"/>
        <end position="97"/>
    </location>
</feature>
<sequence length="262" mass="30479">MKRIFEYLAILLLCASTVVLVALQLHIYGWILWGIGMTSLLLCKREFSKNILLLYLSIAVFGFTPINTDISSFHIVTMGAALFLALGIPYSISRFIYKDHLVRFRFHHGRGWYKSEVMYIGLTLIVTYFLLPFYLQNTGAYANWNVDPGISMLSRLFIGTMGLGIWDELFFINTVFVIFQRFLRFFWANLFQGILFSSFLYELGFTGWGFVMIFFFALIQGWVFKKTDSLLYVITIHVALDAVLFLSLIHAHHPDWMPLFFM</sequence>
<proteinExistence type="predicted"/>
<name>A0A1G2QX86_9BACT</name>